<dbReference type="Gene3D" id="3.40.50.2000">
    <property type="entry name" value="Glycogen Phosphorylase B"/>
    <property type="match status" value="2"/>
</dbReference>
<dbReference type="PANTHER" id="PTHR45947:SF3">
    <property type="entry name" value="SULFOQUINOVOSYL TRANSFERASE SQD2"/>
    <property type="match status" value="1"/>
</dbReference>
<feature type="domain" description="Glycosyl transferase family 1" evidence="1">
    <location>
        <begin position="202"/>
        <end position="334"/>
    </location>
</feature>
<protein>
    <submittedName>
        <fullName evidence="3">Glycosyl transferase group 1</fullName>
    </submittedName>
</protein>
<dbReference type="GO" id="GO:0016757">
    <property type="term" value="F:glycosyltransferase activity"/>
    <property type="evidence" value="ECO:0007669"/>
    <property type="project" value="InterPro"/>
</dbReference>
<dbReference type="PANTHER" id="PTHR45947">
    <property type="entry name" value="SULFOQUINOVOSYL TRANSFERASE SQD2"/>
    <property type="match status" value="1"/>
</dbReference>
<evidence type="ECO:0000313" key="4">
    <source>
        <dbReference type="Proteomes" id="UP000215027"/>
    </source>
</evidence>
<dbReference type="RefSeq" id="WP_095045293.1">
    <property type="nucleotide sequence ID" value="NZ_LN890656.1"/>
</dbReference>
<reference evidence="3" key="1">
    <citation type="submission" date="2016-01" db="EMBL/GenBank/DDBJ databases">
        <authorList>
            <person name="Mcilroy J.S."/>
            <person name="Karst M S."/>
            <person name="Albertsen M."/>
        </authorList>
    </citation>
    <scope>NUCLEOTIDE SEQUENCE</scope>
    <source>
        <strain evidence="3">Cfx-K</strain>
    </source>
</reference>
<keyword evidence="4" id="KW-1185">Reference proteome</keyword>
<sequence length="391" mass="44053">MPYNGPVIALIHDWLNQLGGAEDVLAALVALYPDAPLYTALYDRARMPDQWREWDIRPGFIDRLPLARRKQQLYFPLYPFAFEQFDLRGYDVVLSNKSGFCHGVITGPETMHVCYCLTPTRYVWRYHQYAERENLGRATRLSLAPFLTFLRQWDRLAADRVDHFIAISDEVRRRIAKVYRREATIIYPPVDVGRFAPSNRVDDYYLFVGRLVPYRRLDVLIEAFNVMGRPLVIAGSGRDRERLEALAGPTVQFLGFVPDADLPDLLARCRAFVWPGEEDFGISPLQANAAGRPVIAYDAGGARETVITGPVDAATGALFAEQSVAAIIEAVESFDPLSVQPAVARRHAEQFDIAVFKRKIDDFVTQKYEAWNSVNSGTSSAAAGRSFSSPR</sequence>
<dbReference type="EMBL" id="LN890656">
    <property type="protein sequence ID" value="CUS05951.1"/>
    <property type="molecule type" value="Genomic_DNA"/>
</dbReference>
<dbReference type="KEGG" id="pbf:CFX0092_B0417"/>
<feature type="domain" description="Glycosyltransferase subfamily 4-like N-terminal" evidence="2">
    <location>
        <begin position="55"/>
        <end position="193"/>
    </location>
</feature>
<keyword evidence="3" id="KW-0808">Transferase</keyword>
<dbReference type="InterPro" id="IPR001296">
    <property type="entry name" value="Glyco_trans_1"/>
</dbReference>
<dbReference type="SUPFAM" id="SSF53756">
    <property type="entry name" value="UDP-Glycosyltransferase/glycogen phosphorylase"/>
    <property type="match status" value="1"/>
</dbReference>
<dbReference type="Proteomes" id="UP000215027">
    <property type="component" value="Chromosome II"/>
</dbReference>
<dbReference type="InterPro" id="IPR050194">
    <property type="entry name" value="Glycosyltransferase_grp1"/>
</dbReference>
<dbReference type="AlphaFoldDB" id="A0A160T6C5"/>
<name>A0A160T6C5_9CHLR</name>
<dbReference type="InterPro" id="IPR028098">
    <property type="entry name" value="Glyco_trans_4-like_N"/>
</dbReference>
<gene>
    <name evidence="3" type="ORF">CFX0092_B0417</name>
</gene>
<proteinExistence type="predicted"/>
<accession>A0A160T6C5</accession>
<organism evidence="3 4">
    <name type="scientific">Candidatus Promineifilum breve</name>
    <dbReference type="NCBI Taxonomy" id="1806508"/>
    <lineage>
        <taxon>Bacteria</taxon>
        <taxon>Bacillati</taxon>
        <taxon>Chloroflexota</taxon>
        <taxon>Ardenticatenia</taxon>
        <taxon>Candidatus Promineifilales</taxon>
        <taxon>Candidatus Promineifilaceae</taxon>
        <taxon>Candidatus Promineifilum</taxon>
    </lineage>
</organism>
<dbReference type="Pfam" id="PF13439">
    <property type="entry name" value="Glyco_transf_4"/>
    <property type="match status" value="1"/>
</dbReference>
<evidence type="ECO:0000259" key="2">
    <source>
        <dbReference type="Pfam" id="PF13439"/>
    </source>
</evidence>
<dbReference type="OrthoDB" id="9801609at2"/>
<dbReference type="Pfam" id="PF00534">
    <property type="entry name" value="Glycos_transf_1"/>
    <property type="match status" value="1"/>
</dbReference>
<evidence type="ECO:0000259" key="1">
    <source>
        <dbReference type="Pfam" id="PF00534"/>
    </source>
</evidence>
<evidence type="ECO:0000313" key="3">
    <source>
        <dbReference type="EMBL" id="CUS05951.1"/>
    </source>
</evidence>